<sequence length="307" mass="31898">MSHAWMPVSPCGEGCLTPAETTVSWPRRVLRLAGAAVIVVAALLLVPVLALVPGRDRVVRTVFRALLRALGVRLVVHGELDGSGRGALVVSNHISFADIMGLNAVRPMRALAKREIASWPVLGTLVSRAGTVFLDRERLSTLPATVERLAEALRSGSLVTVNPEGTTWCGTASGRFRPATFQAAIDAGVPVRPVAVRYLSGGRETTRPAFIGPESLIASLRRVVALRGLVLELTVCPEIAPGRATDRRALAALAEAAVSSALGTVTVAAPERTRQVADARPAVAGGAGAAAELGTDVASPEVRAGLS</sequence>
<dbReference type="SMART" id="SM00563">
    <property type="entry name" value="PlsC"/>
    <property type="match status" value="1"/>
</dbReference>
<dbReference type="RefSeq" id="WP_084705675.1">
    <property type="nucleotide sequence ID" value="NZ_JOIJ01000003.1"/>
</dbReference>
<keyword evidence="2" id="KW-0444">Lipid biosynthesis</keyword>
<evidence type="ECO:0000256" key="5">
    <source>
        <dbReference type="ARBA" id="ARBA00023315"/>
    </source>
</evidence>
<dbReference type="Pfam" id="PF01553">
    <property type="entry name" value="Acyltransferase"/>
    <property type="match status" value="1"/>
</dbReference>
<dbReference type="GO" id="GO:0003841">
    <property type="term" value="F:1-acylglycerol-3-phosphate O-acyltransferase activity"/>
    <property type="evidence" value="ECO:0007669"/>
    <property type="project" value="TreeGrafter"/>
</dbReference>
<dbReference type="Proteomes" id="UP000317303">
    <property type="component" value="Unassembled WGS sequence"/>
</dbReference>
<evidence type="ECO:0000313" key="9">
    <source>
        <dbReference type="Proteomes" id="UP000317303"/>
    </source>
</evidence>
<dbReference type="AlphaFoldDB" id="A0A660CE95"/>
<dbReference type="GO" id="GO:0006654">
    <property type="term" value="P:phosphatidic acid biosynthetic process"/>
    <property type="evidence" value="ECO:0007669"/>
    <property type="project" value="TreeGrafter"/>
</dbReference>
<keyword evidence="9" id="KW-1185">Reference proteome</keyword>
<comment type="pathway">
    <text evidence="1">Lipid metabolism.</text>
</comment>
<proteinExistence type="predicted"/>
<evidence type="ECO:0000313" key="8">
    <source>
        <dbReference type="EMBL" id="TWH20033.1"/>
    </source>
</evidence>
<reference evidence="8 9" key="1">
    <citation type="submission" date="2019-07" db="EMBL/GenBank/DDBJ databases">
        <title>R&amp;d 2014.</title>
        <authorList>
            <person name="Klenk H.-P."/>
        </authorList>
    </citation>
    <scope>NUCLEOTIDE SEQUENCE [LARGE SCALE GENOMIC DNA]</scope>
    <source>
        <strain evidence="8 9">DSM 43194</strain>
    </source>
</reference>
<evidence type="ECO:0000256" key="1">
    <source>
        <dbReference type="ARBA" id="ARBA00005189"/>
    </source>
</evidence>
<feature type="transmembrane region" description="Helical" evidence="6">
    <location>
        <begin position="32"/>
        <end position="52"/>
    </location>
</feature>
<comment type="caution">
    <text evidence="8">The sequence shown here is derived from an EMBL/GenBank/DDBJ whole genome shotgun (WGS) entry which is preliminary data.</text>
</comment>
<organism evidence="8 9">
    <name type="scientific">Prauserella rugosa</name>
    <dbReference type="NCBI Taxonomy" id="43354"/>
    <lineage>
        <taxon>Bacteria</taxon>
        <taxon>Bacillati</taxon>
        <taxon>Actinomycetota</taxon>
        <taxon>Actinomycetes</taxon>
        <taxon>Pseudonocardiales</taxon>
        <taxon>Pseudonocardiaceae</taxon>
        <taxon>Prauserella</taxon>
    </lineage>
</organism>
<gene>
    <name evidence="8" type="ORF">JD82_01873</name>
</gene>
<keyword evidence="3 8" id="KW-0808">Transferase</keyword>
<dbReference type="CDD" id="cd07989">
    <property type="entry name" value="LPLAT_AGPAT-like"/>
    <property type="match status" value="1"/>
</dbReference>
<keyword evidence="4" id="KW-0443">Lipid metabolism</keyword>
<dbReference type="EMBL" id="VLJV01000001">
    <property type="protein sequence ID" value="TWH20033.1"/>
    <property type="molecule type" value="Genomic_DNA"/>
</dbReference>
<evidence type="ECO:0000259" key="7">
    <source>
        <dbReference type="SMART" id="SM00563"/>
    </source>
</evidence>
<keyword evidence="6" id="KW-0812">Transmembrane</keyword>
<name>A0A660CE95_9PSEU</name>
<evidence type="ECO:0000256" key="4">
    <source>
        <dbReference type="ARBA" id="ARBA00023098"/>
    </source>
</evidence>
<evidence type="ECO:0000256" key="6">
    <source>
        <dbReference type="SAM" id="Phobius"/>
    </source>
</evidence>
<protein>
    <submittedName>
        <fullName evidence="8">1-acyl-sn-glycerol-3-phosphate acyltransferase</fullName>
    </submittedName>
</protein>
<evidence type="ECO:0000256" key="3">
    <source>
        <dbReference type="ARBA" id="ARBA00022679"/>
    </source>
</evidence>
<dbReference type="SUPFAM" id="SSF69593">
    <property type="entry name" value="Glycerol-3-phosphate (1)-acyltransferase"/>
    <property type="match status" value="1"/>
</dbReference>
<feature type="domain" description="Phospholipid/glycerol acyltransferase" evidence="7">
    <location>
        <begin position="87"/>
        <end position="199"/>
    </location>
</feature>
<dbReference type="PANTHER" id="PTHR10434">
    <property type="entry name" value="1-ACYL-SN-GLYCEROL-3-PHOSPHATE ACYLTRANSFERASE"/>
    <property type="match status" value="1"/>
</dbReference>
<accession>A0A660CE95</accession>
<dbReference type="PANTHER" id="PTHR10434:SF64">
    <property type="entry name" value="1-ACYL-SN-GLYCEROL-3-PHOSPHATE ACYLTRANSFERASE-RELATED"/>
    <property type="match status" value="1"/>
</dbReference>
<keyword evidence="6" id="KW-1133">Transmembrane helix</keyword>
<keyword evidence="6" id="KW-0472">Membrane</keyword>
<evidence type="ECO:0000256" key="2">
    <source>
        <dbReference type="ARBA" id="ARBA00022516"/>
    </source>
</evidence>
<dbReference type="InterPro" id="IPR002123">
    <property type="entry name" value="Plipid/glycerol_acylTrfase"/>
</dbReference>
<keyword evidence="5 8" id="KW-0012">Acyltransferase</keyword>
<dbReference type="OrthoDB" id="5184723at2"/>